<keyword evidence="2 3" id="KW-0129">CBS domain</keyword>
<feature type="domain" description="CBS" evidence="4">
    <location>
        <begin position="72"/>
        <end position="129"/>
    </location>
</feature>
<protein>
    <recommendedName>
        <fullName evidence="4">CBS domain-containing protein</fullName>
    </recommendedName>
</protein>
<dbReference type="CDD" id="cd02205">
    <property type="entry name" value="CBS_pair_SF"/>
    <property type="match status" value="2"/>
</dbReference>
<dbReference type="InterPro" id="IPR050511">
    <property type="entry name" value="AMPK_gamma/SDS23_families"/>
</dbReference>
<evidence type="ECO:0000259" key="4">
    <source>
        <dbReference type="PROSITE" id="PS51371"/>
    </source>
</evidence>
<dbReference type="SMART" id="SM00116">
    <property type="entry name" value="CBS"/>
    <property type="match status" value="3"/>
</dbReference>
<evidence type="ECO:0000256" key="2">
    <source>
        <dbReference type="ARBA" id="ARBA00023122"/>
    </source>
</evidence>
<dbReference type="PROSITE" id="PS51371">
    <property type="entry name" value="CBS"/>
    <property type="match status" value="2"/>
</dbReference>
<dbReference type="EMBL" id="HBHP01020408">
    <property type="protein sequence ID" value="CAD9768697.1"/>
    <property type="molecule type" value="Transcribed_RNA"/>
</dbReference>
<evidence type="ECO:0000256" key="3">
    <source>
        <dbReference type="PROSITE-ProRule" id="PRU00703"/>
    </source>
</evidence>
<reference evidence="5" key="1">
    <citation type="submission" date="2021-01" db="EMBL/GenBank/DDBJ databases">
        <authorList>
            <person name="Corre E."/>
            <person name="Pelletier E."/>
            <person name="Niang G."/>
            <person name="Scheremetjew M."/>
            <person name="Finn R."/>
            <person name="Kale V."/>
            <person name="Holt S."/>
            <person name="Cochrane G."/>
            <person name="Meng A."/>
            <person name="Brown T."/>
            <person name="Cohen L."/>
        </authorList>
    </citation>
    <scope>NUCLEOTIDE SEQUENCE</scope>
    <source>
        <strain evidence="5">CCMP622</strain>
    </source>
</reference>
<gene>
    <name evidence="5" type="ORF">LSP00402_LOCUS12677</name>
</gene>
<dbReference type="SUPFAM" id="SSF54631">
    <property type="entry name" value="CBS-domain pair"/>
    <property type="match status" value="2"/>
</dbReference>
<accession>A0A7S2XBQ7</accession>
<feature type="domain" description="CBS" evidence="4">
    <location>
        <begin position="321"/>
        <end position="385"/>
    </location>
</feature>
<dbReference type="AlphaFoldDB" id="A0A7S2XBQ7"/>
<evidence type="ECO:0000256" key="1">
    <source>
        <dbReference type="ARBA" id="ARBA00022737"/>
    </source>
</evidence>
<dbReference type="PANTHER" id="PTHR13780">
    <property type="entry name" value="AMP-ACTIVATED PROTEIN KINASE, GAMMA REGULATORY SUBUNIT"/>
    <property type="match status" value="1"/>
</dbReference>
<keyword evidence="1" id="KW-0677">Repeat</keyword>
<dbReference type="Pfam" id="PF00571">
    <property type="entry name" value="CBS"/>
    <property type="match status" value="2"/>
</dbReference>
<evidence type="ECO:0000313" key="5">
    <source>
        <dbReference type="EMBL" id="CAD9768697.1"/>
    </source>
</evidence>
<name>A0A7S2XBQ7_9EUKA</name>
<proteinExistence type="predicted"/>
<dbReference type="Gene3D" id="3.10.580.10">
    <property type="entry name" value="CBS-domain"/>
    <property type="match status" value="2"/>
</dbReference>
<dbReference type="InterPro" id="IPR046342">
    <property type="entry name" value="CBS_dom_sf"/>
</dbReference>
<sequence>MRRYPLAHLVPCQGQNPNKGLGFQRKKANRAANMQQGKEEKHKTTRKVTFFDGKKIKDILEMMTDFNTFLGLNDKLITVPEKATVEEALKEMKARNVTSLPIEGKDGKIKGLVSTLDIVVGVVFAPMYTRYNEEATSKLRLEDLKSITTNKALFESQVANLVGIHEETRTLSEFWDDDDLSLLAHRMSMGVHRALIKPRDKTKKMRIVTQTDFLNYIAQRIVTDPRIAKIMSQTIGKLGLVETTEVVTVKNTDRAVLGFRKLWMGGKWFDWSLSALPIVDAKGELVGNLSGSDMRNMTKDNLDDLLLSVEDFLWKMNGKSKMRTPVTVTLDTPFLQAVEKVMGNGIHRLWVTGTDEGEKKKVKGALSLTDIIYKFSTFDLSRHPIKEVTERLPAKDFTVTTEYVVEYRTVPATSSSTGT</sequence>
<dbReference type="InterPro" id="IPR000644">
    <property type="entry name" value="CBS_dom"/>
</dbReference>
<organism evidence="5">
    <name type="scientific">Lotharella oceanica</name>
    <dbReference type="NCBI Taxonomy" id="641309"/>
    <lineage>
        <taxon>Eukaryota</taxon>
        <taxon>Sar</taxon>
        <taxon>Rhizaria</taxon>
        <taxon>Cercozoa</taxon>
        <taxon>Chlorarachniophyceae</taxon>
        <taxon>Lotharella</taxon>
    </lineage>
</organism>